<sequence>MISPIGSVSAPAMLRGPNQDHDRVTPPVVATDPTVAAAVESAAYWSIVLPSAQGEGPDAVPLDRRSGEVAIGRVRGLVAELQKVHATLAEAQQPGADRAHLQGALETSLGRVRDLAGAVAVEGNPDASQAGSSDGASSRAPKKLLLSPAVSSASSAAALDADLQYFQIFRISEIVAAGIASLSAIYSLADRISDNATYDRRTRPIKLVAGFSETADLAKSEARLTIMTEPIGGIDLTALDLNPAAREDIAAYAGAVAGTASALNAMAGAADGAA</sequence>
<proteinExistence type="predicted"/>
<keyword evidence="3" id="KW-1185">Reference proteome</keyword>
<evidence type="ECO:0000313" key="3">
    <source>
        <dbReference type="Proteomes" id="UP000332515"/>
    </source>
</evidence>
<protein>
    <submittedName>
        <fullName evidence="2">Uncharacterized protein</fullName>
    </submittedName>
</protein>
<dbReference type="RefSeq" id="WP_153480004.1">
    <property type="nucleotide sequence ID" value="NZ_VWNA01000001.1"/>
</dbReference>
<gene>
    <name evidence="2" type="ORF">F0357_08940</name>
</gene>
<evidence type="ECO:0000313" key="2">
    <source>
        <dbReference type="EMBL" id="MQT12774.1"/>
    </source>
</evidence>
<accession>A0A6A7Y1B9</accession>
<dbReference type="Proteomes" id="UP000332515">
    <property type="component" value="Unassembled WGS sequence"/>
</dbReference>
<reference evidence="2 3" key="1">
    <citation type="submission" date="2019-09" db="EMBL/GenBank/DDBJ databases">
        <title>Segnochrobactrum spirostomi gen. nov., sp. nov., isolated from the ciliate Spirostomum cf. yagiui and description of a novel family, Segnochrobactraceae fam. nov. within the order Rhizobiales of the class Alphaproteobacteria.</title>
        <authorList>
            <person name="Akter S."/>
            <person name="Shazib S.U.A."/>
            <person name="Shin M.K."/>
        </authorList>
    </citation>
    <scope>NUCLEOTIDE SEQUENCE [LARGE SCALE GENOMIC DNA]</scope>
    <source>
        <strain evidence="2 3">Sp-1</strain>
    </source>
</reference>
<dbReference type="EMBL" id="VWNA01000001">
    <property type="protein sequence ID" value="MQT12774.1"/>
    <property type="molecule type" value="Genomic_DNA"/>
</dbReference>
<organism evidence="2 3">
    <name type="scientific">Segnochrobactrum spirostomi</name>
    <dbReference type="NCBI Taxonomy" id="2608987"/>
    <lineage>
        <taxon>Bacteria</taxon>
        <taxon>Pseudomonadati</taxon>
        <taxon>Pseudomonadota</taxon>
        <taxon>Alphaproteobacteria</taxon>
        <taxon>Hyphomicrobiales</taxon>
        <taxon>Segnochrobactraceae</taxon>
        <taxon>Segnochrobactrum</taxon>
    </lineage>
</organism>
<dbReference type="AlphaFoldDB" id="A0A6A7Y1B9"/>
<name>A0A6A7Y1B9_9HYPH</name>
<evidence type="ECO:0000256" key="1">
    <source>
        <dbReference type="SAM" id="MobiDB-lite"/>
    </source>
</evidence>
<comment type="caution">
    <text evidence="2">The sequence shown here is derived from an EMBL/GenBank/DDBJ whole genome shotgun (WGS) entry which is preliminary data.</text>
</comment>
<feature type="region of interest" description="Disordered" evidence="1">
    <location>
        <begin position="1"/>
        <end position="24"/>
    </location>
</feature>